<organism evidence="8 9">
    <name type="scientific">Aquicella siphonis</name>
    <dbReference type="NCBI Taxonomy" id="254247"/>
    <lineage>
        <taxon>Bacteria</taxon>
        <taxon>Pseudomonadati</taxon>
        <taxon>Pseudomonadota</taxon>
        <taxon>Gammaproteobacteria</taxon>
        <taxon>Legionellales</taxon>
        <taxon>Coxiellaceae</taxon>
        <taxon>Aquicella</taxon>
    </lineage>
</organism>
<dbReference type="GO" id="GO:0006308">
    <property type="term" value="P:DNA catabolic process"/>
    <property type="evidence" value="ECO:0007669"/>
    <property type="project" value="UniProtKB-UniRule"/>
</dbReference>
<dbReference type="Proteomes" id="UP000324194">
    <property type="component" value="Chromosome 1"/>
</dbReference>
<keyword evidence="9" id="KW-1185">Reference proteome</keyword>
<keyword evidence="2 6" id="KW-0963">Cytoplasm</keyword>
<dbReference type="NCBIfam" id="TIGR01280">
    <property type="entry name" value="xseB"/>
    <property type="match status" value="1"/>
</dbReference>
<dbReference type="SUPFAM" id="SSF116842">
    <property type="entry name" value="XseB-like"/>
    <property type="match status" value="1"/>
</dbReference>
<dbReference type="AlphaFoldDB" id="A0A5E4PJI1"/>
<comment type="catalytic activity">
    <reaction evidence="6">
        <text>Exonucleolytic cleavage in either 5'- to 3'- or 3'- to 5'-direction to yield nucleoside 5'-phosphates.</text>
        <dbReference type="EC" id="3.1.11.6"/>
    </reaction>
</comment>
<evidence type="ECO:0000256" key="5">
    <source>
        <dbReference type="ARBA" id="ARBA00022839"/>
    </source>
</evidence>
<evidence type="ECO:0000313" key="9">
    <source>
        <dbReference type="Proteomes" id="UP000324194"/>
    </source>
</evidence>
<evidence type="ECO:0000256" key="4">
    <source>
        <dbReference type="ARBA" id="ARBA00022801"/>
    </source>
</evidence>
<gene>
    <name evidence="6 8" type="primary">xseB</name>
    <name evidence="8" type="ORF">AQUSIP_18480</name>
</gene>
<dbReference type="NCBIfam" id="NF002140">
    <property type="entry name" value="PRK00977.1-4"/>
    <property type="match status" value="1"/>
</dbReference>
<evidence type="ECO:0000256" key="1">
    <source>
        <dbReference type="ARBA" id="ARBA00009998"/>
    </source>
</evidence>
<dbReference type="GO" id="GO:0008855">
    <property type="term" value="F:exodeoxyribonuclease VII activity"/>
    <property type="evidence" value="ECO:0007669"/>
    <property type="project" value="UniProtKB-UniRule"/>
</dbReference>
<comment type="subcellular location">
    <subcellularLocation>
        <location evidence="6">Cytoplasm</location>
    </subcellularLocation>
</comment>
<dbReference type="Pfam" id="PF02609">
    <property type="entry name" value="Exonuc_VII_S"/>
    <property type="match status" value="1"/>
</dbReference>
<evidence type="ECO:0000256" key="6">
    <source>
        <dbReference type="HAMAP-Rule" id="MF_00337"/>
    </source>
</evidence>
<protein>
    <recommendedName>
        <fullName evidence="6">Exodeoxyribonuclease 7 small subunit</fullName>
        <ecNumber evidence="6">3.1.11.6</ecNumber>
    </recommendedName>
    <alternativeName>
        <fullName evidence="6">Exodeoxyribonuclease VII small subunit</fullName>
        <shortName evidence="6">Exonuclease VII small subunit</shortName>
    </alternativeName>
</protein>
<comment type="subunit">
    <text evidence="6">Heterooligomer composed of large and small subunits.</text>
</comment>
<proteinExistence type="inferred from homology"/>
<comment type="function">
    <text evidence="6">Bidirectionally degrades single-stranded DNA into large acid-insoluble oligonucleotides, which are then degraded further into small acid-soluble oligonucleotides.</text>
</comment>
<feature type="region of interest" description="Disordered" evidence="7">
    <location>
        <begin position="70"/>
        <end position="92"/>
    </location>
</feature>
<sequence>MTKKPNKLPNLEDSLSEITQLIDRMEHSEQTLEQSLDSFERGITLVRHCQKILDQAEQKVQILMQNNNQEELIPYDNNDQQQGPEIDEANND</sequence>
<reference evidence="8 9" key="1">
    <citation type="submission" date="2019-08" db="EMBL/GenBank/DDBJ databases">
        <authorList>
            <person name="Guy L."/>
        </authorList>
    </citation>
    <scope>NUCLEOTIDE SEQUENCE [LARGE SCALE GENOMIC DNA]</scope>
    <source>
        <strain evidence="8 9">SGT-108</strain>
    </source>
</reference>
<name>A0A5E4PJI1_9COXI</name>
<dbReference type="InterPro" id="IPR037004">
    <property type="entry name" value="Exonuc_VII_ssu_sf"/>
</dbReference>
<dbReference type="GO" id="GO:0009318">
    <property type="term" value="C:exodeoxyribonuclease VII complex"/>
    <property type="evidence" value="ECO:0007669"/>
    <property type="project" value="UniProtKB-UniRule"/>
</dbReference>
<dbReference type="KEGG" id="asip:AQUSIP_18480"/>
<dbReference type="RefSeq" id="WP_148339846.1">
    <property type="nucleotide sequence ID" value="NZ_LR699119.1"/>
</dbReference>
<dbReference type="Gene3D" id="1.10.287.1040">
    <property type="entry name" value="Exonuclease VII, small subunit"/>
    <property type="match status" value="1"/>
</dbReference>
<dbReference type="GO" id="GO:0005829">
    <property type="term" value="C:cytosol"/>
    <property type="evidence" value="ECO:0007669"/>
    <property type="project" value="TreeGrafter"/>
</dbReference>
<evidence type="ECO:0000256" key="3">
    <source>
        <dbReference type="ARBA" id="ARBA00022722"/>
    </source>
</evidence>
<keyword evidence="5 6" id="KW-0269">Exonuclease</keyword>
<keyword evidence="4 6" id="KW-0378">Hydrolase</keyword>
<dbReference type="EMBL" id="LR699119">
    <property type="protein sequence ID" value="VVC76532.1"/>
    <property type="molecule type" value="Genomic_DNA"/>
</dbReference>
<dbReference type="OrthoDB" id="9801128at2"/>
<evidence type="ECO:0000313" key="8">
    <source>
        <dbReference type="EMBL" id="VVC76532.1"/>
    </source>
</evidence>
<comment type="similarity">
    <text evidence="1 6">Belongs to the XseB family.</text>
</comment>
<evidence type="ECO:0000256" key="2">
    <source>
        <dbReference type="ARBA" id="ARBA00022490"/>
    </source>
</evidence>
<dbReference type="EC" id="3.1.11.6" evidence="6"/>
<dbReference type="PANTHER" id="PTHR34137:SF1">
    <property type="entry name" value="EXODEOXYRIBONUCLEASE 7 SMALL SUBUNIT"/>
    <property type="match status" value="1"/>
</dbReference>
<dbReference type="InterPro" id="IPR003761">
    <property type="entry name" value="Exonuc_VII_S"/>
</dbReference>
<keyword evidence="3 6" id="KW-0540">Nuclease</keyword>
<dbReference type="PANTHER" id="PTHR34137">
    <property type="entry name" value="EXODEOXYRIBONUCLEASE 7 SMALL SUBUNIT"/>
    <property type="match status" value="1"/>
</dbReference>
<accession>A0A5E4PJI1</accession>
<evidence type="ECO:0000256" key="7">
    <source>
        <dbReference type="SAM" id="MobiDB-lite"/>
    </source>
</evidence>
<dbReference type="HAMAP" id="MF_00337">
    <property type="entry name" value="Exonuc_7_S"/>
    <property type="match status" value="1"/>
</dbReference>